<dbReference type="Proteomes" id="UP000234585">
    <property type="component" value="Unassembled WGS sequence"/>
</dbReference>
<name>A0A2I2FLL5_ASPCN</name>
<keyword evidence="2" id="KW-1185">Reference proteome</keyword>
<organism evidence="1 2">
    <name type="scientific">Aspergillus candidus</name>
    <dbReference type="NCBI Taxonomy" id="41067"/>
    <lineage>
        <taxon>Eukaryota</taxon>
        <taxon>Fungi</taxon>
        <taxon>Dikarya</taxon>
        <taxon>Ascomycota</taxon>
        <taxon>Pezizomycotina</taxon>
        <taxon>Eurotiomycetes</taxon>
        <taxon>Eurotiomycetidae</taxon>
        <taxon>Eurotiales</taxon>
        <taxon>Aspergillaceae</taxon>
        <taxon>Aspergillus</taxon>
        <taxon>Aspergillus subgen. Circumdati</taxon>
    </lineage>
</organism>
<sequence>MATTAGSVPHCEQARELSVSPEVFMNHDIKGRTPLSDQTDGPYWCAMRATATGNLELRKLIGNGDVRDFERLLGEGTNILTRALETLENPADSKKAIVDLTWGNSLQRWREDQHELGRVLPSKGNGLTMASAEVIKTLYIENWPAPLLTNNTLFGIGMVNMLIGAHDAQTLFANICVDLCFTSNTLTLKCS</sequence>
<gene>
    <name evidence="1" type="ORF">BDW47DRAFT_122536</name>
</gene>
<proteinExistence type="predicted"/>
<evidence type="ECO:0000313" key="1">
    <source>
        <dbReference type="EMBL" id="PLB41494.1"/>
    </source>
</evidence>
<protein>
    <submittedName>
        <fullName evidence="1">Uncharacterized protein</fullName>
    </submittedName>
</protein>
<evidence type="ECO:0000313" key="2">
    <source>
        <dbReference type="Proteomes" id="UP000234585"/>
    </source>
</evidence>
<dbReference type="RefSeq" id="XP_024675506.1">
    <property type="nucleotide sequence ID" value="XM_024815856.1"/>
</dbReference>
<dbReference type="EMBL" id="KZ559120">
    <property type="protein sequence ID" value="PLB41494.1"/>
    <property type="molecule type" value="Genomic_DNA"/>
</dbReference>
<dbReference type="GeneID" id="36523016"/>
<reference evidence="1 2" key="1">
    <citation type="submission" date="2017-12" db="EMBL/GenBank/DDBJ databases">
        <authorList>
            <consortium name="DOE Joint Genome Institute"/>
            <person name="Haridas S."/>
            <person name="Kjaerbolling I."/>
            <person name="Vesth T.C."/>
            <person name="Frisvad J.C."/>
            <person name="Nybo J.L."/>
            <person name="Theobald S."/>
            <person name="Kuo A."/>
            <person name="Bowyer P."/>
            <person name="Matsuda Y."/>
            <person name="Mondo S."/>
            <person name="Lyhne E.K."/>
            <person name="Kogle M.E."/>
            <person name="Clum A."/>
            <person name="Lipzen A."/>
            <person name="Salamov A."/>
            <person name="Ngan C.Y."/>
            <person name="Daum C."/>
            <person name="Chiniquy J."/>
            <person name="Barry K."/>
            <person name="LaButti K."/>
            <person name="Simmons B.A."/>
            <person name="Magnuson J.K."/>
            <person name="Mortensen U.H."/>
            <person name="Larsen T.O."/>
            <person name="Grigoriev I.V."/>
            <person name="Baker S.E."/>
            <person name="Andersen M.R."/>
            <person name="Nordberg H.P."/>
            <person name="Cantor M.N."/>
            <person name="Hua S.X."/>
        </authorList>
    </citation>
    <scope>NUCLEOTIDE SEQUENCE [LARGE SCALE GENOMIC DNA]</scope>
    <source>
        <strain evidence="1 2">CBS 102.13</strain>
    </source>
</reference>
<dbReference type="AlphaFoldDB" id="A0A2I2FLL5"/>
<dbReference type="OrthoDB" id="640151at2759"/>
<accession>A0A2I2FLL5</accession>